<gene>
    <name evidence="1" type="ORF">H9640_00260</name>
</gene>
<dbReference type="InterPro" id="IPR002328">
    <property type="entry name" value="ADH_Zn_CS"/>
</dbReference>
<evidence type="ECO:0000313" key="1">
    <source>
        <dbReference type="EMBL" id="MBD7996985.1"/>
    </source>
</evidence>
<name>A0ABR8UWQ7_9CELL</name>
<keyword evidence="2" id="KW-1185">Reference proteome</keyword>
<evidence type="ECO:0000313" key="2">
    <source>
        <dbReference type="Proteomes" id="UP000633601"/>
    </source>
</evidence>
<organism evidence="1 2">
    <name type="scientific">Oerskovia gallyi</name>
    <dbReference type="NCBI Taxonomy" id="2762226"/>
    <lineage>
        <taxon>Bacteria</taxon>
        <taxon>Bacillati</taxon>
        <taxon>Actinomycetota</taxon>
        <taxon>Actinomycetes</taxon>
        <taxon>Micrococcales</taxon>
        <taxon>Cellulomonadaceae</taxon>
        <taxon>Oerskovia</taxon>
    </lineage>
</organism>
<dbReference type="PROSITE" id="PS00059">
    <property type="entry name" value="ADH_ZINC"/>
    <property type="match status" value="1"/>
</dbReference>
<dbReference type="EMBL" id="JACSQE010000001">
    <property type="protein sequence ID" value="MBD7996985.1"/>
    <property type="molecule type" value="Genomic_DNA"/>
</dbReference>
<sequence>MVSIAREGRREARTHGSAGTVLGHEAWGNLAGRAEVVRLAALIVGVTTGKAAPSHALPTTANTLVARLIALGAARHALTDEVVRVLDMRGDGGPDWLSRRDDLLLEPGMESDRPIWGIVVDGAVVSALYEGWLLTPAGETINLFARYRAGASLSDLLGLTMTSGLVVARPPGVVDLPPLPFDRTAWLPAIYSYEMYWRTAALHTDLVHAIGELVHNARQGDLPPSVGVDTLRAMLFYVERAAHQFGEWRDLDHRAAALIAERLHATTTGRVRRLAQTFDRS</sequence>
<proteinExistence type="predicted"/>
<protein>
    <submittedName>
        <fullName evidence="1">Uncharacterized protein</fullName>
    </submittedName>
</protein>
<reference evidence="1 2" key="1">
    <citation type="submission" date="2020-08" db="EMBL/GenBank/DDBJ databases">
        <title>A Genomic Blueprint of the Chicken Gut Microbiome.</title>
        <authorList>
            <person name="Gilroy R."/>
            <person name="Ravi A."/>
            <person name="Getino M."/>
            <person name="Pursley I."/>
            <person name="Horton D.L."/>
            <person name="Alikhan N.-F."/>
            <person name="Baker D."/>
            <person name="Gharbi K."/>
            <person name="Hall N."/>
            <person name="Watson M."/>
            <person name="Adriaenssens E.M."/>
            <person name="Foster-Nyarko E."/>
            <person name="Jarju S."/>
            <person name="Secka A."/>
            <person name="Antonio M."/>
            <person name="Oren A."/>
            <person name="Chaudhuri R."/>
            <person name="La Ragione R.M."/>
            <person name="Hildebrand F."/>
            <person name="Pallen M.J."/>
        </authorList>
    </citation>
    <scope>NUCLEOTIDE SEQUENCE [LARGE SCALE GENOMIC DNA]</scope>
    <source>
        <strain evidence="1 2">Sa2CUA8</strain>
    </source>
</reference>
<comment type="caution">
    <text evidence="1">The sequence shown here is derived from an EMBL/GenBank/DDBJ whole genome shotgun (WGS) entry which is preliminary data.</text>
</comment>
<dbReference type="Proteomes" id="UP000633601">
    <property type="component" value="Unassembled WGS sequence"/>
</dbReference>
<accession>A0ABR8UWQ7</accession>